<dbReference type="InterPro" id="IPR017871">
    <property type="entry name" value="ABC_transporter-like_CS"/>
</dbReference>
<dbReference type="InterPro" id="IPR027417">
    <property type="entry name" value="P-loop_NTPase"/>
</dbReference>
<dbReference type="FunFam" id="3.40.50.300:FF:000020">
    <property type="entry name" value="Amino acid ABC transporter ATP-binding component"/>
    <property type="match status" value="1"/>
</dbReference>
<dbReference type="InterPro" id="IPR003439">
    <property type="entry name" value="ABC_transporter-like_ATP-bd"/>
</dbReference>
<sequence length="249" mass="27736">MIKVENLHKSFKGTEVLKGINLEINQSEVVAILGPSGTGKSTLLRCLNYLVEPTKGKIMIGDVKVDVEKATKKDIANLRKHTSMVFQNYNLFKNKTALENVMEALIVVHKKSNKEAREISLKLIDKVGMLDRKDFYPSKLSGGQQQRIGIARAMAVNPNVILFDEPTSALDPELVGEVLSVIKSLAKEGITMLIVTHEINFAKEVADKIIFMDNGVIAEEGTPDEIFNNPKNERTAKFLNIVRKEEVFS</sequence>
<protein>
    <submittedName>
        <fullName evidence="8">Probable amino-acid ABC transporter, ATP-binding protein</fullName>
    </submittedName>
</protein>
<evidence type="ECO:0000256" key="3">
    <source>
        <dbReference type="ARBA" id="ARBA00022475"/>
    </source>
</evidence>
<evidence type="ECO:0000259" key="7">
    <source>
        <dbReference type="PROSITE" id="PS50893"/>
    </source>
</evidence>
<feature type="domain" description="ABC transporter" evidence="7">
    <location>
        <begin position="2"/>
        <end position="239"/>
    </location>
</feature>
<dbReference type="GO" id="GO:0005524">
    <property type="term" value="F:ATP binding"/>
    <property type="evidence" value="ECO:0007669"/>
    <property type="project" value="UniProtKB-KW"/>
</dbReference>
<reference evidence="8 9" key="1">
    <citation type="journal article" date="2009" name="Genome Biol.">
        <title>Comparative genome and phenotypic analysis of Clostridium difficile 027 strains provides insight into the evolution of a hypervirulent bacterium.</title>
        <authorList>
            <person name="Stabler R.A."/>
            <person name="He M."/>
            <person name="Dawson L."/>
            <person name="Martin M."/>
            <person name="Valiente E."/>
            <person name="Corton C."/>
            <person name="Lawley T.D."/>
            <person name="Sebaihia M."/>
            <person name="Quail M.A."/>
            <person name="Rose G."/>
            <person name="Gerding D.N."/>
            <person name="Gibert M."/>
            <person name="Popoff M.R."/>
            <person name="Parkhill J."/>
            <person name="Dougan G."/>
            <person name="Wren B.W."/>
        </authorList>
    </citation>
    <scope>NUCLEOTIDE SEQUENCE [LARGE SCALE GENOMIC DNA]</scope>
    <source>
        <strain evidence="8 9">CD196</strain>
    </source>
</reference>
<dbReference type="Gene3D" id="3.40.50.300">
    <property type="entry name" value="P-loop containing nucleotide triphosphate hydrolases"/>
    <property type="match status" value="1"/>
</dbReference>
<gene>
    <name evidence="8" type="ordered locus">CD196_2035</name>
</gene>
<dbReference type="Pfam" id="PF00005">
    <property type="entry name" value="ABC_tran"/>
    <property type="match status" value="1"/>
</dbReference>
<dbReference type="EMBL" id="FN538970">
    <property type="protein sequence ID" value="CBA63904.1"/>
    <property type="molecule type" value="Genomic_DNA"/>
</dbReference>
<dbReference type="SUPFAM" id="SSF52540">
    <property type="entry name" value="P-loop containing nucleoside triphosphate hydrolases"/>
    <property type="match status" value="1"/>
</dbReference>
<dbReference type="GO" id="GO:0016887">
    <property type="term" value="F:ATP hydrolysis activity"/>
    <property type="evidence" value="ECO:0007669"/>
    <property type="project" value="InterPro"/>
</dbReference>
<dbReference type="PROSITE" id="PS50893">
    <property type="entry name" value="ABC_TRANSPORTER_2"/>
    <property type="match status" value="1"/>
</dbReference>
<evidence type="ECO:0000256" key="2">
    <source>
        <dbReference type="ARBA" id="ARBA00022448"/>
    </source>
</evidence>
<evidence type="ECO:0000313" key="9">
    <source>
        <dbReference type="Proteomes" id="UP000002068"/>
    </source>
</evidence>
<dbReference type="CDD" id="cd03262">
    <property type="entry name" value="ABC_HisP_GlnQ"/>
    <property type="match status" value="1"/>
</dbReference>
<comment type="subcellular location">
    <subcellularLocation>
        <location evidence="1">Cell membrane</location>
        <topology evidence="1">Peripheral membrane protein</topology>
    </subcellularLocation>
</comment>
<keyword evidence="4" id="KW-0547">Nucleotide-binding</keyword>
<proteinExistence type="predicted"/>
<accession>A0A0H3N3K3</accession>
<dbReference type="RefSeq" id="WP_009890348.1">
    <property type="nucleotide sequence ID" value="NC_013315.1"/>
</dbReference>
<evidence type="ECO:0000256" key="5">
    <source>
        <dbReference type="ARBA" id="ARBA00022840"/>
    </source>
</evidence>
<evidence type="ECO:0000256" key="6">
    <source>
        <dbReference type="ARBA" id="ARBA00023136"/>
    </source>
</evidence>
<dbReference type="InterPro" id="IPR030679">
    <property type="entry name" value="ABC_ATPase_HisP-typ"/>
</dbReference>
<dbReference type="GO" id="GO:0005886">
    <property type="term" value="C:plasma membrane"/>
    <property type="evidence" value="ECO:0007669"/>
    <property type="project" value="UniProtKB-SubCell"/>
</dbReference>
<evidence type="ECO:0000256" key="4">
    <source>
        <dbReference type="ARBA" id="ARBA00022741"/>
    </source>
</evidence>
<dbReference type="PROSITE" id="PS00211">
    <property type="entry name" value="ABC_TRANSPORTER_1"/>
    <property type="match status" value="1"/>
</dbReference>
<evidence type="ECO:0000313" key="8">
    <source>
        <dbReference type="EMBL" id="CBA63904.1"/>
    </source>
</evidence>
<dbReference type="PIRSF" id="PIRSF039085">
    <property type="entry name" value="ABC_ATPase_HisP"/>
    <property type="match status" value="1"/>
</dbReference>
<evidence type="ECO:0000256" key="1">
    <source>
        <dbReference type="ARBA" id="ARBA00004202"/>
    </source>
</evidence>
<dbReference type="GO" id="GO:0015424">
    <property type="term" value="F:ABC-type amino acid transporter activity"/>
    <property type="evidence" value="ECO:0007669"/>
    <property type="project" value="InterPro"/>
</dbReference>
<dbReference type="SMART" id="SM00382">
    <property type="entry name" value="AAA"/>
    <property type="match status" value="1"/>
</dbReference>
<keyword evidence="3" id="KW-1003">Cell membrane</keyword>
<dbReference type="PANTHER" id="PTHR43166">
    <property type="entry name" value="AMINO ACID IMPORT ATP-BINDING PROTEIN"/>
    <property type="match status" value="1"/>
</dbReference>
<organism evidence="8 9">
    <name type="scientific">Clostridioides difficile (strain CD196)</name>
    <name type="common">Peptoclostridium difficile</name>
    <dbReference type="NCBI Taxonomy" id="645462"/>
    <lineage>
        <taxon>Bacteria</taxon>
        <taxon>Bacillati</taxon>
        <taxon>Bacillota</taxon>
        <taxon>Clostridia</taxon>
        <taxon>Peptostreptococcales</taxon>
        <taxon>Peptostreptococcaceae</taxon>
        <taxon>Clostridioides</taxon>
    </lineage>
</organism>
<name>A0A0H3N3K3_CLODC</name>
<keyword evidence="5 8" id="KW-0067">ATP-binding</keyword>
<dbReference type="PANTHER" id="PTHR43166:SF35">
    <property type="entry name" value="L-CYSTINE IMPORT ATP-BINDING PROTEIN TCYN"/>
    <property type="match status" value="1"/>
</dbReference>
<keyword evidence="6" id="KW-0472">Membrane</keyword>
<dbReference type="HOGENOM" id="CLU_000604_1_22_9"/>
<dbReference type="InterPro" id="IPR003593">
    <property type="entry name" value="AAA+_ATPase"/>
</dbReference>
<keyword evidence="2" id="KW-0813">Transport</keyword>
<dbReference type="AlphaFoldDB" id="A0A0H3N3K3"/>
<dbReference type="KEGG" id="cdc:CD196_2035"/>
<dbReference type="InterPro" id="IPR050086">
    <property type="entry name" value="MetN_ABC_transporter-like"/>
</dbReference>
<dbReference type="Proteomes" id="UP000002068">
    <property type="component" value="Chromosome"/>
</dbReference>